<gene>
    <name evidence="2" type="ORF">SAMN04488021_11557</name>
</gene>
<dbReference type="OrthoDB" id="7689797at2"/>
<keyword evidence="3" id="KW-1185">Reference proteome</keyword>
<dbReference type="AlphaFoldDB" id="A0A1I3AJS1"/>
<evidence type="ECO:0000313" key="3">
    <source>
        <dbReference type="Proteomes" id="UP000183635"/>
    </source>
</evidence>
<accession>A0A1I3AJS1</accession>
<dbReference type="Proteomes" id="UP000183635">
    <property type="component" value="Unassembled WGS sequence"/>
</dbReference>
<reference evidence="2 3" key="1">
    <citation type="submission" date="2016-10" db="EMBL/GenBank/DDBJ databases">
        <authorList>
            <person name="de Groot N.N."/>
        </authorList>
    </citation>
    <scope>NUCLEOTIDE SEQUENCE [LARGE SCALE GENOMIC DNA]</scope>
    <source>
        <strain evidence="2 3">DSM 8537</strain>
    </source>
</reference>
<organism evidence="2 3">
    <name type="scientific">Paracoccus aminovorans</name>
    <dbReference type="NCBI Taxonomy" id="34004"/>
    <lineage>
        <taxon>Bacteria</taxon>
        <taxon>Pseudomonadati</taxon>
        <taxon>Pseudomonadota</taxon>
        <taxon>Alphaproteobacteria</taxon>
        <taxon>Rhodobacterales</taxon>
        <taxon>Paracoccaceae</taxon>
        <taxon>Paracoccus</taxon>
    </lineage>
</organism>
<keyword evidence="1" id="KW-0472">Membrane</keyword>
<keyword evidence="1" id="KW-1133">Transmembrane helix</keyword>
<protein>
    <recommendedName>
        <fullName evidence="4">Lipopolysaccharide assembly protein A domain-containing protein</fullName>
    </recommendedName>
</protein>
<evidence type="ECO:0000313" key="2">
    <source>
        <dbReference type="EMBL" id="SFH50232.1"/>
    </source>
</evidence>
<dbReference type="RefSeq" id="WP_074967774.1">
    <property type="nucleotide sequence ID" value="NZ_CBCRYP010000015.1"/>
</dbReference>
<dbReference type="STRING" id="34004.SAMN04488021_11557"/>
<evidence type="ECO:0008006" key="4">
    <source>
        <dbReference type="Google" id="ProtNLM"/>
    </source>
</evidence>
<name>A0A1I3AJS1_9RHOB</name>
<dbReference type="EMBL" id="FOPU01000015">
    <property type="protein sequence ID" value="SFH50232.1"/>
    <property type="molecule type" value="Genomic_DNA"/>
</dbReference>
<feature type="transmembrane region" description="Helical" evidence="1">
    <location>
        <begin position="48"/>
        <end position="68"/>
    </location>
</feature>
<proteinExistence type="predicted"/>
<evidence type="ECO:0000256" key="1">
    <source>
        <dbReference type="SAM" id="Phobius"/>
    </source>
</evidence>
<keyword evidence="1" id="KW-0812">Transmembrane</keyword>
<sequence length="136" mass="14775">MRAIRVFFFVVLAVVLVLVAAANREFVTISLLPEALAPFAGGQWSLTMPAFVALFLAMVFGVLVGLVWEWLRESGLRAESGRRAQHLADLEREVGHLRQTHAAPRDEVLAILDDAARKPANPAALPAQGTTLPAPR</sequence>